<evidence type="ECO:0000313" key="9">
    <source>
        <dbReference type="EMBL" id="KAJ9144895.1"/>
    </source>
</evidence>
<proteinExistence type="predicted"/>
<feature type="region of interest" description="Disordered" evidence="7">
    <location>
        <begin position="460"/>
        <end position="507"/>
    </location>
</feature>
<sequence length="646" mass="72435">MTDIQQQEQQRRETRSSKSKEMIKAIPPSPALSHADIPVHGLPTGHMSDYLQHHQQTSTAYYPQEQSVNMESIHPRSQPATRYSTPVPPRSLYQPTNQQLVQQYQQYSYPQPPQQYDHSPYTFTDDYGTAVSVPRLESYDKPVALSEQDLIALITEQSSQPYSTPATSPPTPARNTEVRVTRNGTYPRGGKAPTVSRPAAPTTAPKRKAGKDRPKAIKKSPHLSGPMSEITKESHIPVVDIGTYVHRSTEERLREVATGKIPGKIKRPMNAFMLYRKAYQNRAKEWCSQHNHQVVSQVCGDSWPLEPDHVRAQFTEWAKIERDNHQKAHPSYKFTPSKPHKAKAVAAGKRARDDDGDEDPEDPEWHGSKRMRRTVTPFDDEDYQQPRSLYNGGGGYQQNRSTFHASNPHKPMPPPYDTHAGTGGHYYQTMQVRDGAVEHIMYKKTPSPAMMHHPHHGGYDMSSAYGPPPPQMHHSHHPHHQQQQYLDQQQQHHHHHQLVQQHNAAQYSPQQRVVDNSLLPPSGTAGELLDLAAAANYGGGGGGYPHQMDPAHWGDDQQLYHLDQTTTFEMGQYAGALPALPGGDEVVFGGDPGALLVQPEQEKIFNQEPWQVLDGALAAEGDDWMDKFDPQLPGTAGQLEGVAERK</sequence>
<feature type="DNA-binding region" description="HMG box" evidence="6">
    <location>
        <begin position="265"/>
        <end position="333"/>
    </location>
</feature>
<evidence type="ECO:0000313" key="10">
    <source>
        <dbReference type="Proteomes" id="UP001174691"/>
    </source>
</evidence>
<feature type="compositionally biased region" description="Basic and acidic residues" evidence="7">
    <location>
        <begin position="9"/>
        <end position="23"/>
    </location>
</feature>
<dbReference type="CDD" id="cd01389">
    <property type="entry name" value="HMG-box_ROX1-like"/>
    <property type="match status" value="1"/>
</dbReference>
<dbReference type="InterPro" id="IPR009071">
    <property type="entry name" value="HMG_box_dom"/>
</dbReference>
<evidence type="ECO:0000256" key="2">
    <source>
        <dbReference type="ARBA" id="ARBA00023015"/>
    </source>
</evidence>
<evidence type="ECO:0000256" key="3">
    <source>
        <dbReference type="ARBA" id="ARBA00023125"/>
    </source>
</evidence>
<dbReference type="SUPFAM" id="SSF47095">
    <property type="entry name" value="HMG-box"/>
    <property type="match status" value="1"/>
</dbReference>
<evidence type="ECO:0000256" key="1">
    <source>
        <dbReference type="ARBA" id="ARBA00004123"/>
    </source>
</evidence>
<evidence type="ECO:0000256" key="5">
    <source>
        <dbReference type="ARBA" id="ARBA00023242"/>
    </source>
</evidence>
<keyword evidence="4" id="KW-0804">Transcription</keyword>
<evidence type="ECO:0000256" key="6">
    <source>
        <dbReference type="PROSITE-ProRule" id="PRU00267"/>
    </source>
</evidence>
<evidence type="ECO:0000256" key="7">
    <source>
        <dbReference type="SAM" id="MobiDB-lite"/>
    </source>
</evidence>
<keyword evidence="10" id="KW-1185">Reference proteome</keyword>
<dbReference type="InterPro" id="IPR050917">
    <property type="entry name" value="SOX_TF"/>
</dbReference>
<keyword evidence="5 6" id="KW-0539">Nucleus</keyword>
<dbReference type="SMART" id="SM00398">
    <property type="entry name" value="HMG"/>
    <property type="match status" value="1"/>
</dbReference>
<keyword evidence="3 6" id="KW-0238">DNA-binding</keyword>
<evidence type="ECO:0000256" key="4">
    <source>
        <dbReference type="ARBA" id="ARBA00023163"/>
    </source>
</evidence>
<feature type="region of interest" description="Disordered" evidence="7">
    <location>
        <begin position="1"/>
        <end position="41"/>
    </location>
</feature>
<dbReference type="PROSITE" id="PS50118">
    <property type="entry name" value="HMG_BOX_2"/>
    <property type="match status" value="1"/>
</dbReference>
<feature type="region of interest" description="Disordered" evidence="7">
    <location>
        <begin position="182"/>
        <end position="228"/>
    </location>
</feature>
<accession>A0AA38VIZ1</accession>
<feature type="compositionally biased region" description="Basic residues" evidence="7">
    <location>
        <begin position="205"/>
        <end position="221"/>
    </location>
</feature>
<dbReference type="PANTHER" id="PTHR45803:SF5">
    <property type="entry name" value="SOX100B"/>
    <property type="match status" value="1"/>
</dbReference>
<comment type="caution">
    <text evidence="9">The sequence shown here is derived from an EMBL/GenBank/DDBJ whole genome shotgun (WGS) entry which is preliminary data.</text>
</comment>
<organism evidence="9 10">
    <name type="scientific">Coniochaeta hoffmannii</name>
    <dbReference type="NCBI Taxonomy" id="91930"/>
    <lineage>
        <taxon>Eukaryota</taxon>
        <taxon>Fungi</taxon>
        <taxon>Dikarya</taxon>
        <taxon>Ascomycota</taxon>
        <taxon>Pezizomycotina</taxon>
        <taxon>Sordariomycetes</taxon>
        <taxon>Sordariomycetidae</taxon>
        <taxon>Coniochaetales</taxon>
        <taxon>Coniochaetaceae</taxon>
        <taxon>Coniochaeta</taxon>
    </lineage>
</organism>
<dbReference type="AlphaFoldDB" id="A0AA38VIZ1"/>
<dbReference type="Gene3D" id="1.10.30.10">
    <property type="entry name" value="High mobility group box domain"/>
    <property type="match status" value="1"/>
</dbReference>
<reference evidence="9" key="1">
    <citation type="submission" date="2022-07" db="EMBL/GenBank/DDBJ databases">
        <title>Fungi with potential for degradation of polypropylene.</title>
        <authorList>
            <person name="Gostincar C."/>
        </authorList>
    </citation>
    <scope>NUCLEOTIDE SEQUENCE</scope>
    <source>
        <strain evidence="9">EXF-13287</strain>
    </source>
</reference>
<dbReference type="GO" id="GO:0000981">
    <property type="term" value="F:DNA-binding transcription factor activity, RNA polymerase II-specific"/>
    <property type="evidence" value="ECO:0007669"/>
    <property type="project" value="TreeGrafter"/>
</dbReference>
<feature type="domain" description="HMG box" evidence="8">
    <location>
        <begin position="265"/>
        <end position="333"/>
    </location>
</feature>
<feature type="region of interest" description="Disordered" evidence="7">
    <location>
        <begin position="157"/>
        <end position="176"/>
    </location>
</feature>
<dbReference type="Proteomes" id="UP001174691">
    <property type="component" value="Unassembled WGS sequence"/>
</dbReference>
<keyword evidence="2" id="KW-0805">Transcription regulation</keyword>
<dbReference type="InterPro" id="IPR036910">
    <property type="entry name" value="HMG_box_dom_sf"/>
</dbReference>
<gene>
    <name evidence="9" type="ORF">NKR19_g6238</name>
</gene>
<dbReference type="GO" id="GO:0005634">
    <property type="term" value="C:nucleus"/>
    <property type="evidence" value="ECO:0007669"/>
    <property type="project" value="UniProtKB-SubCell"/>
</dbReference>
<feature type="region of interest" description="Disordered" evidence="7">
    <location>
        <begin position="323"/>
        <end position="372"/>
    </location>
</feature>
<dbReference type="EMBL" id="JANBVN010000094">
    <property type="protein sequence ID" value="KAJ9144895.1"/>
    <property type="molecule type" value="Genomic_DNA"/>
</dbReference>
<feature type="compositionally biased region" description="Low complexity" evidence="7">
    <location>
        <begin position="157"/>
        <end position="166"/>
    </location>
</feature>
<name>A0AA38VIZ1_9PEZI</name>
<evidence type="ECO:0000259" key="8">
    <source>
        <dbReference type="PROSITE" id="PS50118"/>
    </source>
</evidence>
<dbReference type="Pfam" id="PF00505">
    <property type="entry name" value="HMG_box"/>
    <property type="match status" value="1"/>
</dbReference>
<comment type="subcellular location">
    <subcellularLocation>
        <location evidence="1">Nucleus</location>
    </subcellularLocation>
</comment>
<dbReference type="GO" id="GO:0000978">
    <property type="term" value="F:RNA polymerase II cis-regulatory region sequence-specific DNA binding"/>
    <property type="evidence" value="ECO:0007669"/>
    <property type="project" value="TreeGrafter"/>
</dbReference>
<protein>
    <submittedName>
        <fullName evidence="9">Hmg box protein</fullName>
    </submittedName>
</protein>
<dbReference type="PANTHER" id="PTHR45803">
    <property type="entry name" value="SOX100B"/>
    <property type="match status" value="1"/>
</dbReference>